<protein>
    <recommendedName>
        <fullName evidence="3">Glycosyl transferase</fullName>
    </recommendedName>
</protein>
<proteinExistence type="predicted"/>
<name>A0ABT0HFL1_9BACT</name>
<keyword evidence="2" id="KW-1185">Reference proteome</keyword>
<dbReference type="RefSeq" id="WP_248475784.1">
    <property type="nucleotide sequence ID" value="NZ_JALPRF010000001.1"/>
</dbReference>
<evidence type="ECO:0000313" key="2">
    <source>
        <dbReference type="Proteomes" id="UP001202180"/>
    </source>
</evidence>
<gene>
    <name evidence="1" type="ORF">M0L20_03670</name>
</gene>
<organism evidence="1 2">
    <name type="scientific">Spirosoma liriopis</name>
    <dbReference type="NCBI Taxonomy" id="2937440"/>
    <lineage>
        <taxon>Bacteria</taxon>
        <taxon>Pseudomonadati</taxon>
        <taxon>Bacteroidota</taxon>
        <taxon>Cytophagia</taxon>
        <taxon>Cytophagales</taxon>
        <taxon>Cytophagaceae</taxon>
        <taxon>Spirosoma</taxon>
    </lineage>
</organism>
<dbReference type="EMBL" id="JALPRF010000001">
    <property type="protein sequence ID" value="MCK8490935.1"/>
    <property type="molecule type" value="Genomic_DNA"/>
</dbReference>
<evidence type="ECO:0000313" key="1">
    <source>
        <dbReference type="EMBL" id="MCK8490935.1"/>
    </source>
</evidence>
<sequence length="338" mass="38697">MLLTLCTTRQLPQALSLGDSFTKYASTDKSYPVIIGLVDDPANLPAGFQSPYPLWPVSEWMDQDQIRTLSSQYTPTEFAAACKPAFIQEAFRRFPDQNSLIYTDPNSLFFSSLEPIWQQLKSANVLLTPHITRAPGGSAKPGQEWPDEKFFQNIGLYSADFLAFRRSAETDRLLAWWRDRAETRAFIDFCKSLCTDQIWLMHLPVFFQNVAIIKDTTWHVALWNLPQRRLQQENGTWKVSGNTAPLLFMNAKGLYNPNEGFFPYQNRLKFAERPDVVSLIAAYRKTISAHNDPNMTATQPAYGQQPEPVVLRGWRRVTVEAMRIVTKFVEEVPLPVLR</sequence>
<reference evidence="1 2" key="1">
    <citation type="submission" date="2022-04" db="EMBL/GenBank/DDBJ databases">
        <title>Spirosoma sp. strain RP8 genome sequencing and assembly.</title>
        <authorList>
            <person name="Jung Y."/>
        </authorList>
    </citation>
    <scope>NUCLEOTIDE SEQUENCE [LARGE SCALE GENOMIC DNA]</scope>
    <source>
        <strain evidence="1 2">RP8</strain>
    </source>
</reference>
<accession>A0ABT0HFL1</accession>
<evidence type="ECO:0008006" key="3">
    <source>
        <dbReference type="Google" id="ProtNLM"/>
    </source>
</evidence>
<comment type="caution">
    <text evidence="1">The sequence shown here is derived from an EMBL/GenBank/DDBJ whole genome shotgun (WGS) entry which is preliminary data.</text>
</comment>
<dbReference type="Proteomes" id="UP001202180">
    <property type="component" value="Unassembled WGS sequence"/>
</dbReference>